<comment type="caution">
    <text evidence="1">The sequence shown here is derived from an EMBL/GenBank/DDBJ whole genome shotgun (WGS) entry which is preliminary data.</text>
</comment>
<dbReference type="AlphaFoldDB" id="A0A3R0XLG7"/>
<sequence length="81" mass="8982">MGGGGGTVFRHALFTPHLFPSYFTPQARWLPHSPQSLTTVSSWGFAALPPSCDANYFGKILILFIMNLPDPTSPIYPRFLQ</sequence>
<accession>A0A3R0XLG7</accession>
<dbReference type="EMBL" id="RVIJ01000021">
    <property type="protein sequence ID" value="MLW02272.1"/>
    <property type="molecule type" value="Genomic_DNA"/>
</dbReference>
<dbReference type="Proteomes" id="UP000839526">
    <property type="component" value="Unassembled WGS sequence"/>
</dbReference>
<evidence type="ECO:0000313" key="2">
    <source>
        <dbReference type="EMBL" id="MMS78476.1"/>
    </source>
</evidence>
<name>A0A3R0XLG7_SALER</name>
<reference evidence="1" key="1">
    <citation type="submission" date="2018-10" db="EMBL/GenBank/DDBJ databases">
        <authorList>
            <consortium name="PulseNet: The National Subtyping Network for Foodborne Disease Surveillance"/>
            <person name="Tarr C.L."/>
            <person name="Trees E."/>
            <person name="Katz L.S."/>
            <person name="Carleton-Romer H.A."/>
            <person name="Stroika S."/>
            <person name="Kucerova Z."/>
            <person name="Roache K.F."/>
            <person name="Sabol A.L."/>
            <person name="Besser J."/>
            <person name="Gerner-Smidt P."/>
        </authorList>
    </citation>
    <scope>NUCLEOTIDE SEQUENCE [LARGE SCALE GENOMIC DNA]</scope>
    <source>
        <strain evidence="1">PNUSAS038541</strain>
        <strain evidence="2">PNUSAS052121</strain>
    </source>
</reference>
<proteinExistence type="predicted"/>
<dbReference type="EMBL" id="RWAH01000019">
    <property type="protein sequence ID" value="MMS78476.1"/>
    <property type="molecule type" value="Genomic_DNA"/>
</dbReference>
<evidence type="ECO:0000313" key="1">
    <source>
        <dbReference type="EMBL" id="MLW02272.1"/>
    </source>
</evidence>
<protein>
    <submittedName>
        <fullName evidence="1">Uncharacterized protein</fullName>
    </submittedName>
</protein>
<dbReference type="Proteomes" id="UP000885392">
    <property type="component" value="Unassembled WGS sequence"/>
</dbReference>
<gene>
    <name evidence="2" type="ORF">D9O31_18510</name>
    <name evidence="1" type="ORF">EAK82_19115</name>
</gene>
<organism evidence="1">
    <name type="scientific">Salmonella enterica</name>
    <name type="common">Salmonella choleraesuis</name>
    <dbReference type="NCBI Taxonomy" id="28901"/>
    <lineage>
        <taxon>Bacteria</taxon>
        <taxon>Pseudomonadati</taxon>
        <taxon>Pseudomonadota</taxon>
        <taxon>Gammaproteobacteria</taxon>
        <taxon>Enterobacterales</taxon>
        <taxon>Enterobacteriaceae</taxon>
        <taxon>Salmonella</taxon>
    </lineage>
</organism>